<comment type="caution">
    <text evidence="1">The sequence shown here is derived from an EMBL/GenBank/DDBJ whole genome shotgun (WGS) entry which is preliminary data.</text>
</comment>
<dbReference type="Pfam" id="PF04402">
    <property type="entry name" value="SIMPL"/>
    <property type="match status" value="1"/>
</dbReference>
<dbReference type="EMBL" id="JBHSIU010000046">
    <property type="protein sequence ID" value="MFC5003146.1"/>
    <property type="molecule type" value="Genomic_DNA"/>
</dbReference>
<organism evidence="1 2">
    <name type="scientific">Dactylosporangium cerinum</name>
    <dbReference type="NCBI Taxonomy" id="1434730"/>
    <lineage>
        <taxon>Bacteria</taxon>
        <taxon>Bacillati</taxon>
        <taxon>Actinomycetota</taxon>
        <taxon>Actinomycetes</taxon>
        <taxon>Micromonosporales</taxon>
        <taxon>Micromonosporaceae</taxon>
        <taxon>Dactylosporangium</taxon>
    </lineage>
</organism>
<dbReference type="Gene3D" id="3.30.70.2970">
    <property type="entry name" value="Protein of unknown function (DUF541), domain 2"/>
    <property type="match status" value="1"/>
</dbReference>
<dbReference type="Gene3D" id="3.30.110.170">
    <property type="entry name" value="Protein of unknown function (DUF541), domain 1"/>
    <property type="match status" value="1"/>
</dbReference>
<dbReference type="PANTHER" id="PTHR34387:SF2">
    <property type="entry name" value="SLR1258 PROTEIN"/>
    <property type="match status" value="1"/>
</dbReference>
<dbReference type="InterPro" id="IPR007497">
    <property type="entry name" value="SIMPL/DUF541"/>
</dbReference>
<dbReference type="Proteomes" id="UP001595912">
    <property type="component" value="Unassembled WGS sequence"/>
</dbReference>
<reference evidence="2" key="1">
    <citation type="journal article" date="2019" name="Int. J. Syst. Evol. Microbiol.">
        <title>The Global Catalogue of Microorganisms (GCM) 10K type strain sequencing project: providing services to taxonomists for standard genome sequencing and annotation.</title>
        <authorList>
            <consortium name="The Broad Institute Genomics Platform"/>
            <consortium name="The Broad Institute Genome Sequencing Center for Infectious Disease"/>
            <person name="Wu L."/>
            <person name="Ma J."/>
        </authorList>
    </citation>
    <scope>NUCLEOTIDE SEQUENCE [LARGE SCALE GENOMIC DNA]</scope>
    <source>
        <strain evidence="2">CGMCC 4.7152</strain>
    </source>
</reference>
<protein>
    <submittedName>
        <fullName evidence="1">SIMPL domain-containing protein</fullName>
    </submittedName>
</protein>
<evidence type="ECO:0000313" key="1">
    <source>
        <dbReference type="EMBL" id="MFC5003146.1"/>
    </source>
</evidence>
<keyword evidence="2" id="KW-1185">Reference proteome</keyword>
<evidence type="ECO:0000313" key="2">
    <source>
        <dbReference type="Proteomes" id="UP001595912"/>
    </source>
</evidence>
<dbReference type="InterPro" id="IPR052022">
    <property type="entry name" value="26kDa_periplasmic_antigen"/>
</dbReference>
<accession>A0ABV9W3B5</accession>
<dbReference type="PANTHER" id="PTHR34387">
    <property type="entry name" value="SLR1258 PROTEIN"/>
    <property type="match status" value="1"/>
</dbReference>
<gene>
    <name evidence="1" type="ORF">ACFPIJ_35605</name>
</gene>
<proteinExistence type="predicted"/>
<dbReference type="RefSeq" id="WP_380121893.1">
    <property type="nucleotide sequence ID" value="NZ_JBHSIU010000046.1"/>
</dbReference>
<sequence>MTVVAVRGEATREVDPELAEFTVVVSARDKDRQTTLTRLRERADALRELLDRHGEAVERRETSGLHVHAEMGKKGERVTAYSGSVVTTVTVHDFAALGELLLTVANQDQTHVDGPRWSLRPDSPVHKEVRRAAVADAIARGKEYAEALGAQVVDLLELSDPGLGAEAVPLGFFQSYDSRAKSGAAYGGAPLQLDPQRQRVRAVVEARFTITTPVLGA</sequence>
<name>A0ABV9W3B5_9ACTN</name>